<dbReference type="EMBL" id="CAJVQB010009076">
    <property type="protein sequence ID" value="CAG8726411.1"/>
    <property type="molecule type" value="Genomic_DNA"/>
</dbReference>
<keyword evidence="2" id="KW-1185">Reference proteome</keyword>
<accession>A0ABN7V576</accession>
<feature type="non-terminal residue" evidence="1">
    <location>
        <position position="1"/>
    </location>
</feature>
<protein>
    <submittedName>
        <fullName evidence="1">28020_t:CDS:1</fullName>
    </submittedName>
</protein>
<dbReference type="Proteomes" id="UP000789901">
    <property type="component" value="Unassembled WGS sequence"/>
</dbReference>
<evidence type="ECO:0000313" key="2">
    <source>
        <dbReference type="Proteomes" id="UP000789901"/>
    </source>
</evidence>
<reference evidence="1 2" key="1">
    <citation type="submission" date="2021-06" db="EMBL/GenBank/DDBJ databases">
        <authorList>
            <person name="Kallberg Y."/>
            <person name="Tangrot J."/>
            <person name="Rosling A."/>
        </authorList>
    </citation>
    <scope>NUCLEOTIDE SEQUENCE [LARGE SCALE GENOMIC DNA]</scope>
    <source>
        <strain evidence="1 2">120-4 pot B 10/14</strain>
    </source>
</reference>
<comment type="caution">
    <text evidence="1">The sequence shown here is derived from an EMBL/GenBank/DDBJ whole genome shotgun (WGS) entry which is preliminary data.</text>
</comment>
<sequence length="40" mass="4722">LLESLLNLQALIKKTNKKFDQEMKQNRAYKNSFNKALLIL</sequence>
<evidence type="ECO:0000313" key="1">
    <source>
        <dbReference type="EMBL" id="CAG8726411.1"/>
    </source>
</evidence>
<organism evidence="1 2">
    <name type="scientific">Gigaspora margarita</name>
    <dbReference type="NCBI Taxonomy" id="4874"/>
    <lineage>
        <taxon>Eukaryota</taxon>
        <taxon>Fungi</taxon>
        <taxon>Fungi incertae sedis</taxon>
        <taxon>Mucoromycota</taxon>
        <taxon>Glomeromycotina</taxon>
        <taxon>Glomeromycetes</taxon>
        <taxon>Diversisporales</taxon>
        <taxon>Gigasporaceae</taxon>
        <taxon>Gigaspora</taxon>
    </lineage>
</organism>
<gene>
    <name evidence="1" type="ORF">GMARGA_LOCUS13969</name>
</gene>
<proteinExistence type="predicted"/>
<name>A0ABN7V576_GIGMA</name>